<accession>A0AAE1KU11</accession>
<proteinExistence type="predicted"/>
<gene>
    <name evidence="1" type="ORF">Pcinc_011917</name>
</gene>
<dbReference type="Proteomes" id="UP001286313">
    <property type="component" value="Unassembled WGS sequence"/>
</dbReference>
<reference evidence="1" key="1">
    <citation type="submission" date="2023-10" db="EMBL/GenBank/DDBJ databases">
        <title>Genome assemblies of two species of porcelain crab, Petrolisthes cinctipes and Petrolisthes manimaculis (Anomura: Porcellanidae).</title>
        <authorList>
            <person name="Angst P."/>
        </authorList>
    </citation>
    <scope>NUCLEOTIDE SEQUENCE</scope>
    <source>
        <strain evidence="1">PB745_01</strain>
        <tissue evidence="1">Gill</tissue>
    </source>
</reference>
<organism evidence="1 2">
    <name type="scientific">Petrolisthes cinctipes</name>
    <name type="common">Flat porcelain crab</name>
    <dbReference type="NCBI Taxonomy" id="88211"/>
    <lineage>
        <taxon>Eukaryota</taxon>
        <taxon>Metazoa</taxon>
        <taxon>Ecdysozoa</taxon>
        <taxon>Arthropoda</taxon>
        <taxon>Crustacea</taxon>
        <taxon>Multicrustacea</taxon>
        <taxon>Malacostraca</taxon>
        <taxon>Eumalacostraca</taxon>
        <taxon>Eucarida</taxon>
        <taxon>Decapoda</taxon>
        <taxon>Pleocyemata</taxon>
        <taxon>Anomura</taxon>
        <taxon>Galatheoidea</taxon>
        <taxon>Porcellanidae</taxon>
        <taxon>Petrolisthes</taxon>
    </lineage>
</organism>
<evidence type="ECO:0000313" key="2">
    <source>
        <dbReference type="Proteomes" id="UP001286313"/>
    </source>
</evidence>
<comment type="caution">
    <text evidence="1">The sequence shown here is derived from an EMBL/GenBank/DDBJ whole genome shotgun (WGS) entry which is preliminary data.</text>
</comment>
<evidence type="ECO:0000313" key="1">
    <source>
        <dbReference type="EMBL" id="KAK3883792.1"/>
    </source>
</evidence>
<name>A0AAE1KU11_PETCI</name>
<sequence>MCIAARASHLYVLHTSHVHISQHYSTCIAALRRTSTYPCAPLQPSAHPHNGSTCIAARRCTSKYPRAYPHKDSTCIAARCRTSTYPRAPLQSRTHPQTTLIALLPTLYNAAATKSTHTLKDSLHTYKLSTGQLTSTTFSQ</sequence>
<dbReference type="EMBL" id="JAWQEG010000955">
    <property type="protein sequence ID" value="KAK3883792.1"/>
    <property type="molecule type" value="Genomic_DNA"/>
</dbReference>
<protein>
    <submittedName>
        <fullName evidence="1">Uncharacterized protein</fullName>
    </submittedName>
</protein>
<dbReference type="AlphaFoldDB" id="A0AAE1KU11"/>
<keyword evidence="2" id="KW-1185">Reference proteome</keyword>